<dbReference type="RefSeq" id="WP_160198545.1">
    <property type="nucleotide sequence ID" value="NZ_QXXA01000019.1"/>
</dbReference>
<accession>A0A845R3R8</accession>
<reference evidence="1 2" key="1">
    <citation type="submission" date="2018-08" db="EMBL/GenBank/DDBJ databases">
        <title>Murine metabolic-syndrome-specific gut microbial biobank.</title>
        <authorList>
            <person name="Liu C."/>
        </authorList>
    </citation>
    <scope>NUCLEOTIDE SEQUENCE [LARGE SCALE GENOMIC DNA]</scope>
    <source>
        <strain evidence="1 2">583</strain>
    </source>
</reference>
<name>A0A845R3R8_9CLOT</name>
<dbReference type="EMBL" id="QXXA01000019">
    <property type="protein sequence ID" value="NBI08082.1"/>
    <property type="molecule type" value="Genomic_DNA"/>
</dbReference>
<comment type="caution">
    <text evidence="1">The sequence shown here is derived from an EMBL/GenBank/DDBJ whole genome shotgun (WGS) entry which is preliminary data.</text>
</comment>
<protein>
    <submittedName>
        <fullName evidence="1">Uncharacterized protein</fullName>
    </submittedName>
</protein>
<dbReference type="Proteomes" id="UP000467132">
    <property type="component" value="Unassembled WGS sequence"/>
</dbReference>
<organism evidence="1 2">
    <name type="scientific">Senegalia massiliensis</name>
    <dbReference type="NCBI Taxonomy" id="1720316"/>
    <lineage>
        <taxon>Bacteria</taxon>
        <taxon>Bacillati</taxon>
        <taxon>Bacillota</taxon>
        <taxon>Clostridia</taxon>
        <taxon>Eubacteriales</taxon>
        <taxon>Clostridiaceae</taxon>
        <taxon>Senegalia</taxon>
    </lineage>
</organism>
<keyword evidence="2" id="KW-1185">Reference proteome</keyword>
<sequence length="72" mass="8706">MRKPSMMGSSKYEFEPNRFEEDVKRHIEEFRGKSDSIKEILENLILSDYKHQENFNVIIKNLRELGKEYNLI</sequence>
<dbReference type="OrthoDB" id="3035997at2"/>
<proteinExistence type="predicted"/>
<evidence type="ECO:0000313" key="2">
    <source>
        <dbReference type="Proteomes" id="UP000467132"/>
    </source>
</evidence>
<evidence type="ECO:0000313" key="1">
    <source>
        <dbReference type="EMBL" id="NBI08082.1"/>
    </source>
</evidence>
<gene>
    <name evidence="1" type="ORF">D3Z33_14575</name>
</gene>
<dbReference type="AlphaFoldDB" id="A0A845R3R8"/>